<dbReference type="EMBL" id="FMAR01000007">
    <property type="protein sequence ID" value="SCC38914.1"/>
    <property type="molecule type" value="Genomic_DNA"/>
</dbReference>
<gene>
    <name evidence="1" type="ORF">GA0116948_107104</name>
</gene>
<evidence type="ECO:0000313" key="1">
    <source>
        <dbReference type="EMBL" id="SCC38914.1"/>
    </source>
</evidence>
<organism evidence="1 2">
    <name type="scientific">Chitinophaga costaii</name>
    <dbReference type="NCBI Taxonomy" id="1335309"/>
    <lineage>
        <taxon>Bacteria</taxon>
        <taxon>Pseudomonadati</taxon>
        <taxon>Bacteroidota</taxon>
        <taxon>Chitinophagia</taxon>
        <taxon>Chitinophagales</taxon>
        <taxon>Chitinophagaceae</taxon>
        <taxon>Chitinophaga</taxon>
    </lineage>
</organism>
<keyword evidence="2" id="KW-1185">Reference proteome</keyword>
<evidence type="ECO:0000313" key="2">
    <source>
        <dbReference type="Proteomes" id="UP000242818"/>
    </source>
</evidence>
<protein>
    <submittedName>
        <fullName evidence="1">Uncharacterized protein</fullName>
    </submittedName>
</protein>
<accession>A0A1C4E5Q8</accession>
<reference evidence="1 2" key="1">
    <citation type="submission" date="2016-08" db="EMBL/GenBank/DDBJ databases">
        <authorList>
            <person name="Seilhamer J.J."/>
        </authorList>
    </citation>
    <scope>NUCLEOTIDE SEQUENCE [LARGE SCALE GENOMIC DNA]</scope>
    <source>
        <strain evidence="1 2">A37T2</strain>
    </source>
</reference>
<dbReference type="AlphaFoldDB" id="A0A1C4E5Q8"/>
<sequence>MADVKRLCEFCCGGHIALKRENPAQWRDFHVHSYSFTLNIH</sequence>
<proteinExistence type="predicted"/>
<dbReference type="Proteomes" id="UP000242818">
    <property type="component" value="Unassembled WGS sequence"/>
</dbReference>
<name>A0A1C4E5Q8_9BACT</name>